<dbReference type="InterPro" id="IPR023476">
    <property type="entry name" value="Pep_tRNA_hydro_II_dom_sf"/>
</dbReference>
<dbReference type="PANTHER" id="PTHR46194">
    <property type="entry name" value="PEPTIDYL-TRNA HYDROLASE PTRHD1-RELATED"/>
    <property type="match status" value="1"/>
</dbReference>
<comment type="catalytic activity">
    <reaction evidence="3">
        <text>an N-acyl-L-alpha-aminoacyl-tRNA + H2O = an N-acyl-L-amino acid + a tRNA + H(+)</text>
        <dbReference type="Rhea" id="RHEA:54448"/>
        <dbReference type="Rhea" id="RHEA-COMP:10123"/>
        <dbReference type="Rhea" id="RHEA-COMP:13883"/>
        <dbReference type="ChEBI" id="CHEBI:15377"/>
        <dbReference type="ChEBI" id="CHEBI:15378"/>
        <dbReference type="ChEBI" id="CHEBI:59874"/>
        <dbReference type="ChEBI" id="CHEBI:78442"/>
        <dbReference type="ChEBI" id="CHEBI:138191"/>
        <dbReference type="EC" id="3.1.1.29"/>
    </reaction>
</comment>
<evidence type="ECO:0000313" key="5">
    <source>
        <dbReference type="Proteomes" id="UP000006671"/>
    </source>
</evidence>
<dbReference type="SUPFAM" id="SSF102462">
    <property type="entry name" value="Peptidyl-tRNA hydrolase II"/>
    <property type="match status" value="1"/>
</dbReference>
<name>D2VQW5_NAEGR</name>
<evidence type="ECO:0000256" key="2">
    <source>
        <dbReference type="ARBA" id="ARBA00022801"/>
    </source>
</evidence>
<proteinExistence type="predicted"/>
<gene>
    <name evidence="4" type="ORF">NAEGRDRAFT_71370</name>
</gene>
<dbReference type="Proteomes" id="UP000006671">
    <property type="component" value="Unassembled WGS sequence"/>
</dbReference>
<dbReference type="EC" id="3.1.1.29" evidence="1"/>
<sequence>MSENQSTSEPQLPPQANATIDTIVQYIVIRRDLMQPPYSYAIGSIVSQGSHASVSIISESLLIDKDPITLNYVDANAIHQMHTIVLECPSEKQLLSLRDDLDKNQMKYKLWVEQPENIPTSIALKPYPRSLVAKFVKKFKLFK</sequence>
<protein>
    <recommendedName>
        <fullName evidence="1">peptidyl-tRNA hydrolase</fullName>
        <ecNumber evidence="1">3.1.1.29</ecNumber>
    </recommendedName>
</protein>
<dbReference type="InterPro" id="IPR002833">
    <property type="entry name" value="PTH2"/>
</dbReference>
<evidence type="ECO:0000256" key="3">
    <source>
        <dbReference type="ARBA" id="ARBA00048707"/>
    </source>
</evidence>
<accession>D2VQW5</accession>
<dbReference type="KEGG" id="ngr:NAEGRDRAFT_71370"/>
<dbReference type="eggNOG" id="KOG3305">
    <property type="taxonomic scope" value="Eukaryota"/>
</dbReference>
<keyword evidence="5" id="KW-1185">Reference proteome</keyword>
<dbReference type="GO" id="GO:0004045">
    <property type="term" value="F:peptidyl-tRNA hydrolase activity"/>
    <property type="evidence" value="ECO:0007669"/>
    <property type="project" value="UniProtKB-EC"/>
</dbReference>
<dbReference type="OrthoDB" id="201213at2759"/>
<dbReference type="GeneID" id="8864532"/>
<dbReference type="Pfam" id="PF01981">
    <property type="entry name" value="PTH2"/>
    <property type="match status" value="1"/>
</dbReference>
<dbReference type="Gene3D" id="3.40.1490.10">
    <property type="entry name" value="Bit1"/>
    <property type="match status" value="1"/>
</dbReference>
<dbReference type="OMA" id="AIIAQCC"/>
<dbReference type="RefSeq" id="XP_002673529.1">
    <property type="nucleotide sequence ID" value="XM_002673483.1"/>
</dbReference>
<evidence type="ECO:0000256" key="1">
    <source>
        <dbReference type="ARBA" id="ARBA00013260"/>
    </source>
</evidence>
<dbReference type="InParanoid" id="D2VQW5"/>
<dbReference type="AlphaFoldDB" id="D2VQW5"/>
<dbReference type="EMBL" id="GG738890">
    <property type="protein sequence ID" value="EFC40785.1"/>
    <property type="molecule type" value="Genomic_DNA"/>
</dbReference>
<reference evidence="4 5" key="1">
    <citation type="journal article" date="2010" name="Cell">
        <title>The genome of Naegleria gruberi illuminates early eukaryotic versatility.</title>
        <authorList>
            <person name="Fritz-Laylin L.K."/>
            <person name="Prochnik S.E."/>
            <person name="Ginger M.L."/>
            <person name="Dacks J.B."/>
            <person name="Carpenter M.L."/>
            <person name="Field M.C."/>
            <person name="Kuo A."/>
            <person name="Paredez A."/>
            <person name="Chapman J."/>
            <person name="Pham J."/>
            <person name="Shu S."/>
            <person name="Neupane R."/>
            <person name="Cipriano M."/>
            <person name="Mancuso J."/>
            <person name="Tu H."/>
            <person name="Salamov A."/>
            <person name="Lindquist E."/>
            <person name="Shapiro H."/>
            <person name="Lucas S."/>
            <person name="Grigoriev I.V."/>
            <person name="Cande W.Z."/>
            <person name="Fulton C."/>
            <person name="Rokhsar D.S."/>
            <person name="Dawson S.C."/>
        </authorList>
    </citation>
    <scope>NUCLEOTIDE SEQUENCE [LARGE SCALE GENOMIC DNA]</scope>
    <source>
        <strain evidence="4 5">NEG-M</strain>
    </source>
</reference>
<dbReference type="InterPro" id="IPR042237">
    <property type="entry name" value="PTRHD1"/>
</dbReference>
<dbReference type="PANTHER" id="PTHR46194:SF1">
    <property type="entry name" value="PEPTIDYL-TRNA HYDROLASE PTRHD1-RELATED"/>
    <property type="match status" value="1"/>
</dbReference>
<keyword evidence="2" id="KW-0378">Hydrolase</keyword>
<evidence type="ECO:0000313" key="4">
    <source>
        <dbReference type="EMBL" id="EFC40785.1"/>
    </source>
</evidence>
<organism evidence="5">
    <name type="scientific">Naegleria gruberi</name>
    <name type="common">Amoeba</name>
    <dbReference type="NCBI Taxonomy" id="5762"/>
    <lineage>
        <taxon>Eukaryota</taxon>
        <taxon>Discoba</taxon>
        <taxon>Heterolobosea</taxon>
        <taxon>Tetramitia</taxon>
        <taxon>Eutetramitia</taxon>
        <taxon>Vahlkampfiidae</taxon>
        <taxon>Naegleria</taxon>
    </lineage>
</organism>
<dbReference type="VEuPathDB" id="AmoebaDB:NAEGRDRAFT_71370"/>